<dbReference type="OrthoDB" id="5076418at2"/>
<keyword evidence="3" id="KW-1185">Reference proteome</keyword>
<evidence type="ECO:0000313" key="2">
    <source>
        <dbReference type="EMBL" id="TIH37074.1"/>
    </source>
</evidence>
<keyword evidence="1" id="KW-0472">Membrane</keyword>
<feature type="transmembrane region" description="Helical" evidence="1">
    <location>
        <begin position="68"/>
        <end position="91"/>
    </location>
</feature>
<reference evidence="2 3" key="1">
    <citation type="journal article" date="2019" name="Microorganisms">
        <title>Systematic Affiliation and Genome Analysis of Subtercola vilae DB165(T) with Particular Emphasis on Cold Adaptation of an Isolate from a High-Altitude Cold Volcano Lake.</title>
        <authorList>
            <person name="Villalobos A.S."/>
            <person name="Wiese J."/>
            <person name="Imhoff J.F."/>
            <person name="Dorador C."/>
            <person name="Keller A."/>
            <person name="Hentschel U."/>
        </authorList>
    </citation>
    <scope>NUCLEOTIDE SEQUENCE [LARGE SCALE GENOMIC DNA]</scope>
    <source>
        <strain evidence="2 3">DB165</strain>
    </source>
</reference>
<evidence type="ECO:0000313" key="3">
    <source>
        <dbReference type="Proteomes" id="UP000306192"/>
    </source>
</evidence>
<sequence>MTDTSDHTLLPAAAEVPSAVPLSVPNRGRTIGIVGFALSFFVLLNLAGLVLSIIALVKSRRDGFRNGFALAGIIIAGIGVTITLLIAAIAVPTLVNAGETCGRLGNGVHQVGNATYTCTPSSFFVSYH</sequence>
<feature type="transmembrane region" description="Helical" evidence="1">
    <location>
        <begin position="31"/>
        <end position="56"/>
    </location>
</feature>
<organism evidence="2 3">
    <name type="scientific">Subtercola vilae</name>
    <dbReference type="NCBI Taxonomy" id="2056433"/>
    <lineage>
        <taxon>Bacteria</taxon>
        <taxon>Bacillati</taxon>
        <taxon>Actinomycetota</taxon>
        <taxon>Actinomycetes</taxon>
        <taxon>Micrococcales</taxon>
        <taxon>Microbacteriaceae</taxon>
        <taxon>Subtercola</taxon>
    </lineage>
</organism>
<dbReference type="RefSeq" id="WP_136641885.1">
    <property type="nucleotide sequence ID" value="NZ_QYRT01000013.1"/>
</dbReference>
<dbReference type="EMBL" id="QYRT01000013">
    <property type="protein sequence ID" value="TIH37074.1"/>
    <property type="molecule type" value="Genomic_DNA"/>
</dbReference>
<gene>
    <name evidence="2" type="ORF">D4765_08605</name>
</gene>
<name>A0A4V4RF95_9MICO</name>
<accession>A0A4V4RF95</accession>
<keyword evidence="1" id="KW-0812">Transmembrane</keyword>
<comment type="caution">
    <text evidence="2">The sequence shown here is derived from an EMBL/GenBank/DDBJ whole genome shotgun (WGS) entry which is preliminary data.</text>
</comment>
<proteinExistence type="predicted"/>
<dbReference type="AlphaFoldDB" id="A0A4V4RF95"/>
<keyword evidence="1" id="KW-1133">Transmembrane helix</keyword>
<dbReference type="Proteomes" id="UP000306192">
    <property type="component" value="Unassembled WGS sequence"/>
</dbReference>
<evidence type="ECO:0000256" key="1">
    <source>
        <dbReference type="SAM" id="Phobius"/>
    </source>
</evidence>
<protein>
    <submittedName>
        <fullName evidence="2">DUF4190 domain-containing protein</fullName>
    </submittedName>
</protein>